<protein>
    <submittedName>
        <fullName evidence="1">Uncharacterized protein</fullName>
    </submittedName>
</protein>
<sequence length="214" mass="22805">MPVSGPHAPNTSPTSAAVAPVLSMQSFLPAAAGSIPTSYHSSPSSYVVINFNIPSSSLLASARDLARLSDAAHANRCDTVQVSSCAPSDTLVTHSLSATQPVVANRKEVRTTAATQVLTVRFVQGPDVSDCRLSNLKSKGTDSSVASSKVHFDHPQNHRRLEGEGAIKGMYMIGRGCTAMGVFDHRVMLGGFALLGDWRFVYFFVSCYLCNTRV</sequence>
<name>A0A9P7AHF8_9AGAM</name>
<evidence type="ECO:0000313" key="1">
    <source>
        <dbReference type="EMBL" id="KAG1789547.1"/>
    </source>
</evidence>
<evidence type="ECO:0000313" key="2">
    <source>
        <dbReference type="Proteomes" id="UP000719766"/>
    </source>
</evidence>
<dbReference type="AlphaFoldDB" id="A0A9P7AHF8"/>
<dbReference type="Proteomes" id="UP000719766">
    <property type="component" value="Unassembled WGS sequence"/>
</dbReference>
<reference evidence="1" key="1">
    <citation type="journal article" date="2020" name="New Phytol.">
        <title>Comparative genomics reveals dynamic genome evolution in host specialist ectomycorrhizal fungi.</title>
        <authorList>
            <person name="Lofgren L.A."/>
            <person name="Nguyen N.H."/>
            <person name="Vilgalys R."/>
            <person name="Ruytinx J."/>
            <person name="Liao H.L."/>
            <person name="Branco S."/>
            <person name="Kuo A."/>
            <person name="LaButti K."/>
            <person name="Lipzen A."/>
            <person name="Andreopoulos W."/>
            <person name="Pangilinan J."/>
            <person name="Riley R."/>
            <person name="Hundley H."/>
            <person name="Na H."/>
            <person name="Barry K."/>
            <person name="Grigoriev I.V."/>
            <person name="Stajich J.E."/>
            <person name="Kennedy P.G."/>
        </authorList>
    </citation>
    <scope>NUCLEOTIDE SEQUENCE</scope>
    <source>
        <strain evidence="1">S12</strain>
    </source>
</reference>
<comment type="caution">
    <text evidence="1">The sequence shown here is derived from an EMBL/GenBank/DDBJ whole genome shotgun (WGS) entry which is preliminary data.</text>
</comment>
<accession>A0A9P7AHF8</accession>
<keyword evidence="2" id="KW-1185">Reference proteome</keyword>
<dbReference type="EMBL" id="JABBWE010000058">
    <property type="protein sequence ID" value="KAG1789547.1"/>
    <property type="molecule type" value="Genomic_DNA"/>
</dbReference>
<organism evidence="1 2">
    <name type="scientific">Suillus plorans</name>
    <dbReference type="NCBI Taxonomy" id="116603"/>
    <lineage>
        <taxon>Eukaryota</taxon>
        <taxon>Fungi</taxon>
        <taxon>Dikarya</taxon>
        <taxon>Basidiomycota</taxon>
        <taxon>Agaricomycotina</taxon>
        <taxon>Agaricomycetes</taxon>
        <taxon>Agaricomycetidae</taxon>
        <taxon>Boletales</taxon>
        <taxon>Suillineae</taxon>
        <taxon>Suillaceae</taxon>
        <taxon>Suillus</taxon>
    </lineage>
</organism>
<dbReference type="GeneID" id="64597491"/>
<dbReference type="OrthoDB" id="10490009at2759"/>
<dbReference type="RefSeq" id="XP_041156607.1">
    <property type="nucleotide sequence ID" value="XM_041303727.1"/>
</dbReference>
<gene>
    <name evidence="1" type="ORF">HD556DRAFT_1397518</name>
</gene>
<proteinExistence type="predicted"/>